<keyword evidence="2 10" id="KW-0547">Nucleotide-binding</keyword>
<organism evidence="12 13">
    <name type="scientific">Camelina sativa</name>
    <name type="common">False flax</name>
    <name type="synonym">Myagrum sativum</name>
    <dbReference type="NCBI Taxonomy" id="90675"/>
    <lineage>
        <taxon>Eukaryota</taxon>
        <taxon>Viridiplantae</taxon>
        <taxon>Streptophyta</taxon>
        <taxon>Embryophyta</taxon>
        <taxon>Tracheophyta</taxon>
        <taxon>Spermatophyta</taxon>
        <taxon>Magnoliopsida</taxon>
        <taxon>eudicotyledons</taxon>
        <taxon>Gunneridae</taxon>
        <taxon>Pentapetalae</taxon>
        <taxon>rosids</taxon>
        <taxon>malvids</taxon>
        <taxon>Brassicales</taxon>
        <taxon>Brassicaceae</taxon>
        <taxon>Camelineae</taxon>
        <taxon>Camelina</taxon>
    </lineage>
</organism>
<evidence type="ECO:0000256" key="3">
    <source>
        <dbReference type="ARBA" id="ARBA00022777"/>
    </source>
</evidence>
<comment type="catalytic activity">
    <reaction evidence="8">
        <text>L-threonyl-[protein] + ATP = O-phospho-L-threonyl-[protein] + ADP + H(+)</text>
        <dbReference type="Rhea" id="RHEA:46608"/>
        <dbReference type="Rhea" id="RHEA-COMP:11060"/>
        <dbReference type="Rhea" id="RHEA-COMP:11605"/>
        <dbReference type="ChEBI" id="CHEBI:15378"/>
        <dbReference type="ChEBI" id="CHEBI:30013"/>
        <dbReference type="ChEBI" id="CHEBI:30616"/>
        <dbReference type="ChEBI" id="CHEBI:61977"/>
        <dbReference type="ChEBI" id="CHEBI:456216"/>
        <dbReference type="EC" id="2.7.12.2"/>
    </reaction>
</comment>
<evidence type="ECO:0000256" key="8">
    <source>
        <dbReference type="ARBA" id="ARBA00049299"/>
    </source>
</evidence>
<keyword evidence="4 10" id="KW-0067">ATP-binding</keyword>
<reference evidence="12" key="1">
    <citation type="journal article" date="2014" name="Nat. Commun.">
        <title>The emerging biofuel crop Camelina sativa retains a highly undifferentiated hexaploid genome structure.</title>
        <authorList>
            <person name="Kagale S."/>
            <person name="Koh C."/>
            <person name="Nixon J."/>
            <person name="Bollina V."/>
            <person name="Clarke W.E."/>
            <person name="Tuteja R."/>
            <person name="Spillane C."/>
            <person name="Robinson S.J."/>
            <person name="Links M.G."/>
            <person name="Clarke C."/>
            <person name="Higgins E.E."/>
            <person name="Huebert T."/>
            <person name="Sharpe A.G."/>
            <person name="Parkin I.A."/>
        </authorList>
    </citation>
    <scope>NUCLEOTIDE SEQUENCE [LARGE SCALE GENOMIC DNA]</scope>
    <source>
        <strain evidence="12">cv. DH55</strain>
    </source>
</reference>
<dbReference type="RefSeq" id="XP_010489694.1">
    <property type="nucleotide sequence ID" value="XM_010491392.1"/>
</dbReference>
<evidence type="ECO:0000259" key="11">
    <source>
        <dbReference type="PROSITE" id="PS50011"/>
    </source>
</evidence>
<dbReference type="PROSITE" id="PS50011">
    <property type="entry name" value="PROTEIN_KINASE_DOM"/>
    <property type="match status" value="1"/>
</dbReference>
<dbReference type="Gene3D" id="1.10.510.10">
    <property type="entry name" value="Transferase(Phosphotransferase) domain 1"/>
    <property type="match status" value="1"/>
</dbReference>
<evidence type="ECO:0000256" key="2">
    <source>
        <dbReference type="ARBA" id="ARBA00022741"/>
    </source>
</evidence>
<dbReference type="InterPro" id="IPR017441">
    <property type="entry name" value="Protein_kinase_ATP_BS"/>
</dbReference>
<evidence type="ECO:0000256" key="5">
    <source>
        <dbReference type="ARBA" id="ARBA00038035"/>
    </source>
</evidence>
<name>A0ABM0XR78_CAMSA</name>
<dbReference type="InterPro" id="IPR000719">
    <property type="entry name" value="Prot_kinase_dom"/>
</dbReference>
<dbReference type="InterPro" id="IPR011009">
    <property type="entry name" value="Kinase-like_dom_sf"/>
</dbReference>
<sequence length="325" mass="36205">MVLVRNPRFLNLKLQPSTTTPSTFPSCFPIAAASMVTSCASNSISTTDLDRMNVLGSGNGGTVFKVKNKTTSEIYALKKIKEDMDSTSRQQLLREIEILRLVNYSSIVKCHDIFQNPSGEVSILMDYMDLGTLESLRGKVVTEDQLALMARQILQGLNYLHELKIVHRDIKPANLLRSSKEEVKIADFGVSKIVAKSLNKCNSFVGTYAYMSPERLDSEAEGVTEEDRSNVYAGDIWSFGLTMLEILVGYFPLLPQGQKPDQAAIICAVCFGEPPKAPEECSDKLKSFIDCCLRKKASERWTASQLLNHPFLQHLDNGYIDCCLQ</sequence>
<comment type="similarity">
    <text evidence="5">Belongs to the protein kinase superfamily. STE Ser/Thr protein kinase family. MAP kinase kinase subfamily.</text>
</comment>
<dbReference type="PROSITE" id="PS00107">
    <property type="entry name" value="PROTEIN_KINASE_ATP"/>
    <property type="match status" value="1"/>
</dbReference>
<gene>
    <name evidence="13" type="primary">LOC104767356</name>
</gene>
<dbReference type="SUPFAM" id="SSF56112">
    <property type="entry name" value="Protein kinase-like (PK-like)"/>
    <property type="match status" value="1"/>
</dbReference>
<proteinExistence type="inferred from homology"/>
<dbReference type="PANTHER" id="PTHR48013">
    <property type="entry name" value="DUAL SPECIFICITY MITOGEN-ACTIVATED PROTEIN KINASE KINASE 5-RELATED"/>
    <property type="match status" value="1"/>
</dbReference>
<keyword evidence="3" id="KW-0418">Kinase</keyword>
<evidence type="ECO:0000256" key="6">
    <source>
        <dbReference type="ARBA" id="ARBA00038999"/>
    </source>
</evidence>
<evidence type="ECO:0000256" key="10">
    <source>
        <dbReference type="PROSITE-ProRule" id="PRU10141"/>
    </source>
</evidence>
<accession>A0ABM0XR78</accession>
<evidence type="ECO:0000313" key="12">
    <source>
        <dbReference type="Proteomes" id="UP000694864"/>
    </source>
</evidence>
<dbReference type="SMART" id="SM00220">
    <property type="entry name" value="S_TKc"/>
    <property type="match status" value="1"/>
</dbReference>
<evidence type="ECO:0000256" key="7">
    <source>
        <dbReference type="ARBA" id="ARBA00049014"/>
    </source>
</evidence>
<reference evidence="13" key="2">
    <citation type="submission" date="2025-08" db="UniProtKB">
        <authorList>
            <consortium name="RefSeq"/>
        </authorList>
    </citation>
    <scope>IDENTIFICATION</scope>
    <source>
        <tissue evidence="13">Leaf</tissue>
    </source>
</reference>
<feature type="binding site" evidence="10">
    <location>
        <position position="78"/>
    </location>
    <ligand>
        <name>ATP</name>
        <dbReference type="ChEBI" id="CHEBI:30616"/>
    </ligand>
</feature>
<comment type="catalytic activity">
    <reaction evidence="9">
        <text>L-tyrosyl-[protein] + ATP = O-phospho-L-tyrosyl-[protein] + ADP + H(+)</text>
        <dbReference type="Rhea" id="RHEA:10596"/>
        <dbReference type="Rhea" id="RHEA-COMP:10136"/>
        <dbReference type="Rhea" id="RHEA-COMP:20101"/>
        <dbReference type="ChEBI" id="CHEBI:15378"/>
        <dbReference type="ChEBI" id="CHEBI:30616"/>
        <dbReference type="ChEBI" id="CHEBI:46858"/>
        <dbReference type="ChEBI" id="CHEBI:61978"/>
        <dbReference type="ChEBI" id="CHEBI:456216"/>
        <dbReference type="EC" id="2.7.12.2"/>
    </reaction>
</comment>
<dbReference type="Proteomes" id="UP000694864">
    <property type="component" value="Chromosome 19"/>
</dbReference>
<evidence type="ECO:0000313" key="13">
    <source>
        <dbReference type="RefSeq" id="XP_010489694.1"/>
    </source>
</evidence>
<keyword evidence="1" id="KW-0808">Transferase</keyword>
<dbReference type="EC" id="2.7.12.2" evidence="6"/>
<comment type="catalytic activity">
    <reaction evidence="7">
        <text>L-seryl-[protein] + ATP = O-phospho-L-seryl-[protein] + ADP + H(+)</text>
        <dbReference type="Rhea" id="RHEA:17989"/>
        <dbReference type="Rhea" id="RHEA-COMP:9863"/>
        <dbReference type="Rhea" id="RHEA-COMP:11604"/>
        <dbReference type="ChEBI" id="CHEBI:15378"/>
        <dbReference type="ChEBI" id="CHEBI:29999"/>
        <dbReference type="ChEBI" id="CHEBI:30616"/>
        <dbReference type="ChEBI" id="CHEBI:83421"/>
        <dbReference type="ChEBI" id="CHEBI:456216"/>
        <dbReference type="EC" id="2.7.12.2"/>
    </reaction>
</comment>
<dbReference type="CDD" id="cd06623">
    <property type="entry name" value="PKc_MAPKK_plant_like"/>
    <property type="match status" value="1"/>
</dbReference>
<evidence type="ECO:0000256" key="4">
    <source>
        <dbReference type="ARBA" id="ARBA00022840"/>
    </source>
</evidence>
<evidence type="ECO:0000256" key="1">
    <source>
        <dbReference type="ARBA" id="ARBA00022679"/>
    </source>
</evidence>
<dbReference type="Pfam" id="PF00069">
    <property type="entry name" value="Pkinase"/>
    <property type="match status" value="1"/>
</dbReference>
<dbReference type="PANTHER" id="PTHR48013:SF9">
    <property type="entry name" value="DUAL SPECIFICITY MITOGEN-ACTIVATED PROTEIN KINASE KINASE 5"/>
    <property type="match status" value="1"/>
</dbReference>
<protein>
    <recommendedName>
        <fullName evidence="6">mitogen-activated protein kinase kinase</fullName>
        <ecNumber evidence="6">2.7.12.2</ecNumber>
    </recommendedName>
</protein>
<feature type="domain" description="Protein kinase" evidence="11">
    <location>
        <begin position="49"/>
        <end position="312"/>
    </location>
</feature>
<dbReference type="GeneID" id="104767356"/>
<keyword evidence="12" id="KW-1185">Reference proteome</keyword>
<evidence type="ECO:0000256" key="9">
    <source>
        <dbReference type="ARBA" id="ARBA00051693"/>
    </source>
</evidence>
<dbReference type="Gene3D" id="3.30.200.20">
    <property type="entry name" value="Phosphorylase Kinase, domain 1"/>
    <property type="match status" value="1"/>
</dbReference>